<comment type="caution">
    <text evidence="1">The sequence shown here is derived from an EMBL/GenBank/DDBJ whole genome shotgun (WGS) entry which is preliminary data.</text>
</comment>
<evidence type="ECO:0000313" key="2">
    <source>
        <dbReference type="Proteomes" id="UP001055101"/>
    </source>
</evidence>
<dbReference type="EMBL" id="BPRA01000007">
    <property type="protein sequence ID" value="GJE55261.1"/>
    <property type="molecule type" value="Genomic_DNA"/>
</dbReference>
<evidence type="ECO:0000313" key="1">
    <source>
        <dbReference type="EMBL" id="GJE55261.1"/>
    </source>
</evidence>
<dbReference type="Proteomes" id="UP001055101">
    <property type="component" value="Unassembled WGS sequence"/>
</dbReference>
<keyword evidence="2" id="KW-1185">Reference proteome</keyword>
<sequence length="40" mass="4254">MAEEHLPTAAVFAGLACARAGFAVAWIWGWHVAQAMDPEA</sequence>
<evidence type="ECO:0008006" key="3">
    <source>
        <dbReference type="Google" id="ProtNLM"/>
    </source>
</evidence>
<organism evidence="1 2">
    <name type="scientific">Methylobacterium thuringiense</name>
    <dbReference type="NCBI Taxonomy" id="1003091"/>
    <lineage>
        <taxon>Bacteria</taxon>
        <taxon>Pseudomonadati</taxon>
        <taxon>Pseudomonadota</taxon>
        <taxon>Alphaproteobacteria</taxon>
        <taxon>Hyphomicrobiales</taxon>
        <taxon>Methylobacteriaceae</taxon>
        <taxon>Methylobacterium</taxon>
    </lineage>
</organism>
<name>A0ABQ4TJ02_9HYPH</name>
<reference evidence="1" key="2">
    <citation type="submission" date="2021-08" db="EMBL/GenBank/DDBJ databases">
        <authorList>
            <person name="Tani A."/>
            <person name="Ola A."/>
            <person name="Ogura Y."/>
            <person name="Katsura K."/>
            <person name="Hayashi T."/>
        </authorList>
    </citation>
    <scope>NUCLEOTIDE SEQUENCE</scope>
    <source>
        <strain evidence="1">DSM 23674</strain>
    </source>
</reference>
<protein>
    <recommendedName>
        <fullName evidence="3">MFS transporter</fullName>
    </recommendedName>
</protein>
<accession>A0ABQ4TJ02</accession>
<gene>
    <name evidence="1" type="ORF">EKPJFOCH_1750</name>
</gene>
<reference evidence="1" key="1">
    <citation type="journal article" date="2021" name="Front. Microbiol.">
        <title>Comprehensive Comparative Genomics and Phenotyping of Methylobacterium Species.</title>
        <authorList>
            <person name="Alessa O."/>
            <person name="Ogura Y."/>
            <person name="Fujitani Y."/>
            <person name="Takami H."/>
            <person name="Hayashi T."/>
            <person name="Sahin N."/>
            <person name="Tani A."/>
        </authorList>
    </citation>
    <scope>NUCLEOTIDE SEQUENCE</scope>
    <source>
        <strain evidence="1">DSM 23674</strain>
    </source>
</reference>
<proteinExistence type="predicted"/>